<keyword evidence="2" id="KW-1185">Reference proteome</keyword>
<proteinExistence type="predicted"/>
<sequence length="167" mass="19411">MNVLKYFRGWIAITMIQCAGMILENVRSPESFAKAFMRNAKIPTDLNNVISRIFLMKCVQDLLIKGFLIIGFHNPALHGLHVLSNLLYLVYFLTEICYFELFKMSVPSITQVIMSGLSITFTLVLWKKISEPEEIKVEQRPKPRKLIAKHYMENQVQDYVTEPKKLK</sequence>
<keyword evidence="1" id="KW-0472">Membrane</keyword>
<organism evidence="2 3">
    <name type="scientific">Acrobeloides nanus</name>
    <dbReference type="NCBI Taxonomy" id="290746"/>
    <lineage>
        <taxon>Eukaryota</taxon>
        <taxon>Metazoa</taxon>
        <taxon>Ecdysozoa</taxon>
        <taxon>Nematoda</taxon>
        <taxon>Chromadorea</taxon>
        <taxon>Rhabditida</taxon>
        <taxon>Tylenchina</taxon>
        <taxon>Cephalobomorpha</taxon>
        <taxon>Cephaloboidea</taxon>
        <taxon>Cephalobidae</taxon>
        <taxon>Acrobeloides</taxon>
    </lineage>
</organism>
<evidence type="ECO:0000313" key="2">
    <source>
        <dbReference type="Proteomes" id="UP000887540"/>
    </source>
</evidence>
<protein>
    <submittedName>
        <fullName evidence="3">Uncharacterized protein</fullName>
    </submittedName>
</protein>
<feature type="transmembrane region" description="Helical" evidence="1">
    <location>
        <begin position="108"/>
        <end position="126"/>
    </location>
</feature>
<dbReference type="Pfam" id="PF03694">
    <property type="entry name" value="Erg28"/>
    <property type="match status" value="1"/>
</dbReference>
<dbReference type="WBParaSite" id="ACRNAN_scaffold918.g11100.t1">
    <property type="protein sequence ID" value="ACRNAN_scaffold918.g11100.t1"/>
    <property type="gene ID" value="ACRNAN_scaffold918.g11100"/>
</dbReference>
<reference evidence="3" key="1">
    <citation type="submission" date="2022-11" db="UniProtKB">
        <authorList>
            <consortium name="WormBaseParasite"/>
        </authorList>
    </citation>
    <scope>IDENTIFICATION</scope>
</reference>
<dbReference type="InterPro" id="IPR005352">
    <property type="entry name" value="Erg28"/>
</dbReference>
<keyword evidence="1" id="KW-1133">Transmembrane helix</keyword>
<evidence type="ECO:0000256" key="1">
    <source>
        <dbReference type="SAM" id="Phobius"/>
    </source>
</evidence>
<accession>A0A914EM05</accession>
<name>A0A914EM05_9BILA</name>
<dbReference type="AlphaFoldDB" id="A0A914EM05"/>
<dbReference type="GO" id="GO:0016020">
    <property type="term" value="C:membrane"/>
    <property type="evidence" value="ECO:0007669"/>
    <property type="project" value="InterPro"/>
</dbReference>
<dbReference type="Proteomes" id="UP000887540">
    <property type="component" value="Unplaced"/>
</dbReference>
<feature type="transmembrane region" description="Helical" evidence="1">
    <location>
        <begin position="62"/>
        <end position="88"/>
    </location>
</feature>
<evidence type="ECO:0000313" key="3">
    <source>
        <dbReference type="WBParaSite" id="ACRNAN_scaffold918.g11100.t1"/>
    </source>
</evidence>
<keyword evidence="1" id="KW-0812">Transmembrane</keyword>